<reference evidence="3" key="2">
    <citation type="submission" date="2023-06" db="EMBL/GenBank/DDBJ databases">
        <authorList>
            <consortium name="Lawrence Berkeley National Laboratory"/>
            <person name="Haridas S."/>
            <person name="Hensen N."/>
            <person name="Bonometti L."/>
            <person name="Westerberg I."/>
            <person name="Brannstrom I.O."/>
            <person name="Guillou S."/>
            <person name="Cros-Aarteil S."/>
            <person name="Calhoun S."/>
            <person name="Kuo A."/>
            <person name="Mondo S."/>
            <person name="Pangilinan J."/>
            <person name="Riley R."/>
            <person name="Labutti K."/>
            <person name="Andreopoulos B."/>
            <person name="Lipzen A."/>
            <person name="Chen C."/>
            <person name="Yanf M."/>
            <person name="Daum C."/>
            <person name="Ng V."/>
            <person name="Clum A."/>
            <person name="Steindorff A."/>
            <person name="Ohm R."/>
            <person name="Martin F."/>
            <person name="Silar P."/>
            <person name="Natvig D."/>
            <person name="Lalanne C."/>
            <person name="Gautier V."/>
            <person name="Ament-Velasquez S.L."/>
            <person name="Kruys A."/>
            <person name="Hutchinson M.I."/>
            <person name="Powell A.J."/>
            <person name="Barry K."/>
            <person name="Miller A.N."/>
            <person name="Grigoriev I.V."/>
            <person name="Debuchy R."/>
            <person name="Gladieux P."/>
            <person name="Thoren M.H."/>
            <person name="Johannesson H."/>
        </authorList>
    </citation>
    <scope>NUCLEOTIDE SEQUENCE</scope>
    <source>
        <strain evidence="3">CBS 118394</strain>
    </source>
</reference>
<feature type="region of interest" description="Disordered" evidence="2">
    <location>
        <begin position="651"/>
        <end position="673"/>
    </location>
</feature>
<reference evidence="3" key="1">
    <citation type="journal article" date="2023" name="Mol. Phylogenet. Evol.">
        <title>Genome-scale phylogeny and comparative genomics of the fungal order Sordariales.</title>
        <authorList>
            <person name="Hensen N."/>
            <person name="Bonometti L."/>
            <person name="Westerberg I."/>
            <person name="Brannstrom I.O."/>
            <person name="Guillou S."/>
            <person name="Cros-Aarteil S."/>
            <person name="Calhoun S."/>
            <person name="Haridas S."/>
            <person name="Kuo A."/>
            <person name="Mondo S."/>
            <person name="Pangilinan J."/>
            <person name="Riley R."/>
            <person name="LaButti K."/>
            <person name="Andreopoulos B."/>
            <person name="Lipzen A."/>
            <person name="Chen C."/>
            <person name="Yan M."/>
            <person name="Daum C."/>
            <person name="Ng V."/>
            <person name="Clum A."/>
            <person name="Steindorff A."/>
            <person name="Ohm R.A."/>
            <person name="Martin F."/>
            <person name="Silar P."/>
            <person name="Natvig D.O."/>
            <person name="Lalanne C."/>
            <person name="Gautier V."/>
            <person name="Ament-Velasquez S.L."/>
            <person name="Kruys A."/>
            <person name="Hutchinson M.I."/>
            <person name="Powell A.J."/>
            <person name="Barry K."/>
            <person name="Miller A.N."/>
            <person name="Grigoriev I.V."/>
            <person name="Debuchy R."/>
            <person name="Gladieux P."/>
            <person name="Hiltunen Thoren M."/>
            <person name="Johannesson H."/>
        </authorList>
    </citation>
    <scope>NUCLEOTIDE SEQUENCE</scope>
    <source>
        <strain evidence="3">CBS 118394</strain>
    </source>
</reference>
<dbReference type="AlphaFoldDB" id="A0AAE0M063"/>
<sequence>MPIRLPAGRSYKAARGDAVTTPVKVNPSEGHEDDEDCIKVVAGHSDSDSENRGRPNLRGATKGKPPKPKPKMPAKRQTAGAAPSSVHSLPYTTAEPIFIAIGDEEDDAKAAVPPRKHGSLTRQSSLTATGKRSIGEVQSPTRSPEPKKATVSNNTGRNALTSRRSRNKSQPENGTQISSKPSTPITGQPVPQAIDSTSQSSRSLSSLDPFRQQQPQNMRNRATEISDGLLRKELSLEAAEKRAHDLEMQVTALQSSARQAQEIVEKRIAEAVDAATKPLKEEKELLLDENERFAHLIHQQKAKLATLPKIPFDTPQDDELAKLAEELGNAVSMIARLKAEKEAQAAQIAGLQAEKEEQAAQIAKLADEYKTLTGNKDDLTQQLDEVTAKVSKRTDEELKAAVKAFQDEYTGENKTMTDDIDALNQQLVSYKADLKAVEDEYAVERKTMANDIDALNQELVACKEEVARRGEQIIALKKENQQKLAVLKKANEVLKKENQKLIVLRKDNELLVGEKSRLAEHLAEVDEVKGRIAELAGEKMRLEALLATSEEEKKKLENVVAGEPKRIARAVQAAEEELEEYYEAEKERVFAGVRRGLELLKGPHKVLCGLEKLSKSLKAGGPVGEPIVVTDDDTAGPMQGPGVDAGVRAAATAAAAGEPGPAAVASAAGGGGGGDEVPVYTTSSFAAGPVIPTLRD</sequence>
<feature type="compositionally biased region" description="Polar residues" evidence="2">
    <location>
        <begin position="211"/>
        <end position="220"/>
    </location>
</feature>
<feature type="coiled-coil region" evidence="1">
    <location>
        <begin position="229"/>
        <end position="256"/>
    </location>
</feature>
<organism evidence="3 4">
    <name type="scientific">Apodospora peruviana</name>
    <dbReference type="NCBI Taxonomy" id="516989"/>
    <lineage>
        <taxon>Eukaryota</taxon>
        <taxon>Fungi</taxon>
        <taxon>Dikarya</taxon>
        <taxon>Ascomycota</taxon>
        <taxon>Pezizomycotina</taxon>
        <taxon>Sordariomycetes</taxon>
        <taxon>Sordariomycetidae</taxon>
        <taxon>Sordariales</taxon>
        <taxon>Lasiosphaeriaceae</taxon>
        <taxon>Apodospora</taxon>
    </lineage>
</organism>
<gene>
    <name evidence="3" type="ORF">B0H66DRAFT_607451</name>
</gene>
<evidence type="ECO:0000313" key="4">
    <source>
        <dbReference type="Proteomes" id="UP001283341"/>
    </source>
</evidence>
<proteinExistence type="predicted"/>
<name>A0AAE0M063_9PEZI</name>
<dbReference type="Gene3D" id="1.10.287.1490">
    <property type="match status" value="1"/>
</dbReference>
<feature type="compositionally biased region" description="Low complexity" evidence="2">
    <location>
        <begin position="196"/>
        <end position="206"/>
    </location>
</feature>
<comment type="caution">
    <text evidence="3">The sequence shown here is derived from an EMBL/GenBank/DDBJ whole genome shotgun (WGS) entry which is preliminary data.</text>
</comment>
<protein>
    <submittedName>
        <fullName evidence="3">Uncharacterized protein</fullName>
    </submittedName>
</protein>
<feature type="region of interest" description="Disordered" evidence="2">
    <location>
        <begin position="105"/>
        <end position="226"/>
    </location>
</feature>
<feature type="compositionally biased region" description="Low complexity" evidence="2">
    <location>
        <begin position="651"/>
        <end position="667"/>
    </location>
</feature>
<feature type="region of interest" description="Disordered" evidence="2">
    <location>
        <begin position="1"/>
        <end position="91"/>
    </location>
</feature>
<feature type="compositionally biased region" description="Polar residues" evidence="2">
    <location>
        <begin position="150"/>
        <end position="186"/>
    </location>
</feature>
<dbReference type="Proteomes" id="UP001283341">
    <property type="component" value="Unassembled WGS sequence"/>
</dbReference>
<evidence type="ECO:0000313" key="3">
    <source>
        <dbReference type="EMBL" id="KAK3314222.1"/>
    </source>
</evidence>
<keyword evidence="1" id="KW-0175">Coiled coil</keyword>
<accession>A0AAE0M063</accession>
<evidence type="ECO:0000256" key="2">
    <source>
        <dbReference type="SAM" id="MobiDB-lite"/>
    </source>
</evidence>
<feature type="coiled-coil region" evidence="1">
    <location>
        <begin position="320"/>
        <end position="588"/>
    </location>
</feature>
<dbReference type="EMBL" id="JAUEDM010000007">
    <property type="protein sequence ID" value="KAK3314222.1"/>
    <property type="molecule type" value="Genomic_DNA"/>
</dbReference>
<feature type="compositionally biased region" description="Polar residues" evidence="2">
    <location>
        <begin position="120"/>
        <end position="142"/>
    </location>
</feature>
<keyword evidence="4" id="KW-1185">Reference proteome</keyword>
<feature type="compositionally biased region" description="Basic residues" evidence="2">
    <location>
        <begin position="64"/>
        <end position="74"/>
    </location>
</feature>
<evidence type="ECO:0000256" key="1">
    <source>
        <dbReference type="SAM" id="Coils"/>
    </source>
</evidence>